<keyword evidence="5" id="KW-0812">Transmembrane</keyword>
<dbReference type="GO" id="GO:0097367">
    <property type="term" value="F:carbohydrate derivative binding"/>
    <property type="evidence" value="ECO:0007669"/>
    <property type="project" value="InterPro"/>
</dbReference>
<protein>
    <recommendedName>
        <fullName evidence="4">Glucose-6-phosphate isomerase</fullName>
        <ecNumber evidence="4">5.3.1.9</ecNumber>
    </recommendedName>
</protein>
<comment type="similarity">
    <text evidence="4">Belongs to the GPI family.</text>
</comment>
<reference evidence="6" key="1">
    <citation type="submission" date="2014-07" db="EMBL/GenBank/DDBJ databases">
        <authorList>
            <person name="Martin A.A"/>
            <person name="De Silva N."/>
        </authorList>
    </citation>
    <scope>NUCLEOTIDE SEQUENCE</scope>
</reference>
<comment type="catalytic activity">
    <reaction evidence="4">
        <text>alpha-D-glucose 6-phosphate = beta-D-fructose 6-phosphate</text>
        <dbReference type="Rhea" id="RHEA:11816"/>
        <dbReference type="ChEBI" id="CHEBI:57634"/>
        <dbReference type="ChEBI" id="CHEBI:58225"/>
        <dbReference type="EC" id="5.3.1.9"/>
    </reaction>
</comment>
<evidence type="ECO:0000313" key="7">
    <source>
        <dbReference type="WBParaSite" id="SVE_0283400.1"/>
    </source>
</evidence>
<dbReference type="InterPro" id="IPR046348">
    <property type="entry name" value="SIS_dom_sf"/>
</dbReference>
<dbReference type="GO" id="GO:0048029">
    <property type="term" value="F:monosaccharide binding"/>
    <property type="evidence" value="ECO:0007669"/>
    <property type="project" value="TreeGrafter"/>
</dbReference>
<comment type="pathway">
    <text evidence="4">Carbohydrate degradation; glycolysis; D-glyceraldehyde 3-phosphate and glycerone phosphate from D-glucose: step 2/4.</text>
</comment>
<evidence type="ECO:0000256" key="1">
    <source>
        <dbReference type="ARBA" id="ARBA00022432"/>
    </source>
</evidence>
<dbReference type="GO" id="GO:0005829">
    <property type="term" value="C:cytosol"/>
    <property type="evidence" value="ECO:0007669"/>
    <property type="project" value="TreeGrafter"/>
</dbReference>
<dbReference type="PANTHER" id="PTHR11469">
    <property type="entry name" value="GLUCOSE-6-PHOSPHATE ISOMERASE"/>
    <property type="match status" value="1"/>
</dbReference>
<dbReference type="PANTHER" id="PTHR11469:SF1">
    <property type="entry name" value="GLUCOSE-6-PHOSPHATE ISOMERASE"/>
    <property type="match status" value="1"/>
</dbReference>
<dbReference type="AlphaFoldDB" id="A0A0K0F208"/>
<feature type="transmembrane region" description="Helical" evidence="5">
    <location>
        <begin position="112"/>
        <end position="136"/>
    </location>
</feature>
<keyword evidence="1 4" id="KW-0312">Gluconeogenesis</keyword>
<evidence type="ECO:0000256" key="3">
    <source>
        <dbReference type="ARBA" id="ARBA00023235"/>
    </source>
</evidence>
<evidence type="ECO:0000256" key="4">
    <source>
        <dbReference type="RuleBase" id="RU000612"/>
    </source>
</evidence>
<keyword evidence="5" id="KW-0472">Membrane</keyword>
<keyword evidence="5" id="KW-1133">Transmembrane helix</keyword>
<dbReference type="GO" id="GO:0051156">
    <property type="term" value="P:glucose 6-phosphate metabolic process"/>
    <property type="evidence" value="ECO:0007669"/>
    <property type="project" value="TreeGrafter"/>
</dbReference>
<evidence type="ECO:0000256" key="2">
    <source>
        <dbReference type="ARBA" id="ARBA00023152"/>
    </source>
</evidence>
<name>A0A0K0F208_STRVS</name>
<dbReference type="Proteomes" id="UP000035680">
    <property type="component" value="Unassembled WGS sequence"/>
</dbReference>
<evidence type="ECO:0000313" key="6">
    <source>
        <dbReference type="Proteomes" id="UP000035680"/>
    </source>
</evidence>
<evidence type="ECO:0000256" key="5">
    <source>
        <dbReference type="SAM" id="Phobius"/>
    </source>
</evidence>
<dbReference type="WBParaSite" id="SVE_0283400.1">
    <property type="protein sequence ID" value="SVE_0283400.1"/>
    <property type="gene ID" value="SVE_0283400"/>
</dbReference>
<accession>A0A0K0F208</accession>
<sequence>MREAMFREEKINFIENRAVYYISHRNKGKNSLFIDGQDINKDSIDNKYRIWYIESNIFAFWDWIGCRYSLLSAISLSIAIFIGFDYFEKILQDGHFMDKHFKETPLENSIPVILAVLCVGHINFFGCETYALLLYYQYLQRFCSLLPKRQLLDSNQNLNEKVIPEEELE</sequence>
<dbReference type="PROSITE" id="PS51463">
    <property type="entry name" value="P_GLUCOSE_ISOMERASE_3"/>
    <property type="match status" value="1"/>
</dbReference>
<dbReference type="EC" id="5.3.1.9" evidence="4"/>
<dbReference type="PRINTS" id="PR00662">
    <property type="entry name" value="G6PISOMERASE"/>
</dbReference>
<keyword evidence="6" id="KW-1185">Reference proteome</keyword>
<dbReference type="Pfam" id="PF00342">
    <property type="entry name" value="PGI"/>
    <property type="match status" value="2"/>
</dbReference>
<feature type="transmembrane region" description="Helical" evidence="5">
    <location>
        <begin position="68"/>
        <end position="87"/>
    </location>
</feature>
<dbReference type="GO" id="GO:0006096">
    <property type="term" value="P:glycolytic process"/>
    <property type="evidence" value="ECO:0007669"/>
    <property type="project" value="UniProtKB-UniPathway"/>
</dbReference>
<dbReference type="Gene3D" id="3.40.50.10490">
    <property type="entry name" value="Glucose-6-phosphate isomerase like protein, domain 1"/>
    <property type="match status" value="1"/>
</dbReference>
<keyword evidence="3 4" id="KW-0413">Isomerase</keyword>
<dbReference type="STRING" id="75913.A0A0K0F208"/>
<proteinExistence type="inferred from homology"/>
<dbReference type="UniPathway" id="UPA00109">
    <property type="reaction ID" value="UER00181"/>
</dbReference>
<reference evidence="7" key="2">
    <citation type="submission" date="2015-08" db="UniProtKB">
        <authorList>
            <consortium name="WormBaseParasite"/>
        </authorList>
    </citation>
    <scope>IDENTIFICATION</scope>
</reference>
<dbReference type="InterPro" id="IPR001672">
    <property type="entry name" value="G6P_Isomerase"/>
</dbReference>
<dbReference type="SUPFAM" id="SSF53697">
    <property type="entry name" value="SIS domain"/>
    <property type="match status" value="1"/>
</dbReference>
<dbReference type="GO" id="GO:0006094">
    <property type="term" value="P:gluconeogenesis"/>
    <property type="evidence" value="ECO:0007669"/>
    <property type="project" value="UniProtKB-KW"/>
</dbReference>
<dbReference type="GO" id="GO:0004347">
    <property type="term" value="F:glucose-6-phosphate isomerase activity"/>
    <property type="evidence" value="ECO:0007669"/>
    <property type="project" value="UniProtKB-EC"/>
</dbReference>
<keyword evidence="2 4" id="KW-0324">Glycolysis</keyword>
<organism evidence="6 7">
    <name type="scientific">Strongyloides venezuelensis</name>
    <name type="common">Threadworm</name>
    <dbReference type="NCBI Taxonomy" id="75913"/>
    <lineage>
        <taxon>Eukaryota</taxon>
        <taxon>Metazoa</taxon>
        <taxon>Ecdysozoa</taxon>
        <taxon>Nematoda</taxon>
        <taxon>Chromadorea</taxon>
        <taxon>Rhabditida</taxon>
        <taxon>Tylenchina</taxon>
        <taxon>Panagrolaimomorpha</taxon>
        <taxon>Strongyloidoidea</taxon>
        <taxon>Strongyloididae</taxon>
        <taxon>Strongyloides</taxon>
    </lineage>
</organism>